<organism evidence="1 2">
    <name type="scientific">Parasediminibacterium paludis</name>
    <dbReference type="NCBI Taxonomy" id="908966"/>
    <lineage>
        <taxon>Bacteria</taxon>
        <taxon>Pseudomonadati</taxon>
        <taxon>Bacteroidota</taxon>
        <taxon>Chitinophagia</taxon>
        <taxon>Chitinophagales</taxon>
        <taxon>Chitinophagaceae</taxon>
        <taxon>Parasediminibacterium</taxon>
    </lineage>
</organism>
<evidence type="ECO:0008006" key="3">
    <source>
        <dbReference type="Google" id="ProtNLM"/>
    </source>
</evidence>
<dbReference type="Proteomes" id="UP001595906">
    <property type="component" value="Unassembled WGS sequence"/>
</dbReference>
<dbReference type="RefSeq" id="WP_379015899.1">
    <property type="nucleotide sequence ID" value="NZ_JBHSDC010000031.1"/>
</dbReference>
<evidence type="ECO:0000313" key="1">
    <source>
        <dbReference type="EMBL" id="MFC4233560.1"/>
    </source>
</evidence>
<accession>A0ABV8Q320</accession>
<protein>
    <recommendedName>
        <fullName evidence="3">Lipoprotein</fullName>
    </recommendedName>
</protein>
<keyword evidence="2" id="KW-1185">Reference proteome</keyword>
<evidence type="ECO:0000313" key="2">
    <source>
        <dbReference type="Proteomes" id="UP001595906"/>
    </source>
</evidence>
<name>A0ABV8Q320_9BACT</name>
<gene>
    <name evidence="1" type="ORF">ACFOW1_16785</name>
</gene>
<proteinExistence type="predicted"/>
<dbReference type="PROSITE" id="PS51257">
    <property type="entry name" value="PROKAR_LIPOPROTEIN"/>
    <property type="match status" value="1"/>
</dbReference>
<reference evidence="2" key="1">
    <citation type="journal article" date="2019" name="Int. J. Syst. Evol. Microbiol.">
        <title>The Global Catalogue of Microorganisms (GCM) 10K type strain sequencing project: providing services to taxonomists for standard genome sequencing and annotation.</title>
        <authorList>
            <consortium name="The Broad Institute Genomics Platform"/>
            <consortium name="The Broad Institute Genome Sequencing Center for Infectious Disease"/>
            <person name="Wu L."/>
            <person name="Ma J."/>
        </authorList>
    </citation>
    <scope>NUCLEOTIDE SEQUENCE [LARGE SCALE GENOMIC DNA]</scope>
    <source>
        <strain evidence="2">CECT 8010</strain>
    </source>
</reference>
<dbReference type="EMBL" id="JBHSDC010000031">
    <property type="protein sequence ID" value="MFC4233560.1"/>
    <property type="molecule type" value="Genomic_DNA"/>
</dbReference>
<comment type="caution">
    <text evidence="1">The sequence shown here is derived from an EMBL/GenBank/DDBJ whole genome shotgun (WGS) entry which is preliminary data.</text>
</comment>
<sequence>MKKTKHIQLILITAALASCNQPKPKDEWESGNKTHIRADSTAPYTNVYHHHSSVGNASLWYYAFRPYGNYYNGSYERAGYYSDAIHQSSNIGSNGFKSSVVRGGFGSGGYSVSS</sequence>